<evidence type="ECO:0000256" key="2">
    <source>
        <dbReference type="SAM" id="MobiDB-lite"/>
    </source>
</evidence>
<feature type="compositionally biased region" description="Basic residues" evidence="2">
    <location>
        <begin position="59"/>
        <end position="80"/>
    </location>
</feature>
<keyword evidence="1" id="KW-0862">Zinc</keyword>
<feature type="compositionally biased region" description="Basic and acidic residues" evidence="2">
    <location>
        <begin position="111"/>
        <end position="123"/>
    </location>
</feature>
<feature type="region of interest" description="Disordered" evidence="2">
    <location>
        <begin position="52"/>
        <end position="147"/>
    </location>
</feature>
<gene>
    <name evidence="4" type="ORF">PIB30_012258</name>
</gene>
<keyword evidence="1" id="KW-0863">Zinc-finger</keyword>
<evidence type="ECO:0000259" key="3">
    <source>
        <dbReference type="PROSITE" id="PS50158"/>
    </source>
</evidence>
<feature type="domain" description="CCHC-type" evidence="3">
    <location>
        <begin position="66"/>
        <end position="83"/>
    </location>
</feature>
<evidence type="ECO:0000313" key="4">
    <source>
        <dbReference type="EMBL" id="MED6180660.1"/>
    </source>
</evidence>
<keyword evidence="1" id="KW-0479">Metal-binding</keyword>
<sequence length="169" mass="18406">MGASSQASFDVASEGIVRLCSNVKSRMNGVRRGDEKVSATTFVKDPVVVKTKGAPRIPKNAKGRKRRCGKCRRVGHTKRHCPSDENDFYDGSSLNRPSGSEIPSQGSSPFDQREYSYTSDDKFGTSGFDPPGEKPMASMDSIDSDESLDQMMKKEGAVTDGIMVALKKM</sequence>
<protein>
    <recommendedName>
        <fullName evidence="3">CCHC-type domain-containing protein</fullName>
    </recommendedName>
</protein>
<accession>A0ABU6W434</accession>
<proteinExistence type="predicted"/>
<dbReference type="InterPro" id="IPR036875">
    <property type="entry name" value="Znf_CCHC_sf"/>
</dbReference>
<dbReference type="InterPro" id="IPR001878">
    <property type="entry name" value="Znf_CCHC"/>
</dbReference>
<keyword evidence="5" id="KW-1185">Reference proteome</keyword>
<organism evidence="4 5">
    <name type="scientific">Stylosanthes scabra</name>
    <dbReference type="NCBI Taxonomy" id="79078"/>
    <lineage>
        <taxon>Eukaryota</taxon>
        <taxon>Viridiplantae</taxon>
        <taxon>Streptophyta</taxon>
        <taxon>Embryophyta</taxon>
        <taxon>Tracheophyta</taxon>
        <taxon>Spermatophyta</taxon>
        <taxon>Magnoliopsida</taxon>
        <taxon>eudicotyledons</taxon>
        <taxon>Gunneridae</taxon>
        <taxon>Pentapetalae</taxon>
        <taxon>rosids</taxon>
        <taxon>fabids</taxon>
        <taxon>Fabales</taxon>
        <taxon>Fabaceae</taxon>
        <taxon>Papilionoideae</taxon>
        <taxon>50 kb inversion clade</taxon>
        <taxon>dalbergioids sensu lato</taxon>
        <taxon>Dalbergieae</taxon>
        <taxon>Pterocarpus clade</taxon>
        <taxon>Stylosanthes</taxon>
    </lineage>
</organism>
<comment type="caution">
    <text evidence="4">The sequence shown here is derived from an EMBL/GenBank/DDBJ whole genome shotgun (WGS) entry which is preliminary data.</text>
</comment>
<dbReference type="PROSITE" id="PS50158">
    <property type="entry name" value="ZF_CCHC"/>
    <property type="match status" value="1"/>
</dbReference>
<dbReference type="EMBL" id="JASCZI010181273">
    <property type="protein sequence ID" value="MED6180660.1"/>
    <property type="molecule type" value="Genomic_DNA"/>
</dbReference>
<evidence type="ECO:0000256" key="1">
    <source>
        <dbReference type="PROSITE-ProRule" id="PRU00047"/>
    </source>
</evidence>
<dbReference type="SUPFAM" id="SSF57756">
    <property type="entry name" value="Retrovirus zinc finger-like domains"/>
    <property type="match status" value="1"/>
</dbReference>
<dbReference type="Proteomes" id="UP001341840">
    <property type="component" value="Unassembled WGS sequence"/>
</dbReference>
<feature type="compositionally biased region" description="Polar residues" evidence="2">
    <location>
        <begin position="92"/>
        <end position="110"/>
    </location>
</feature>
<reference evidence="4 5" key="1">
    <citation type="journal article" date="2023" name="Plants (Basel)">
        <title>Bridging the Gap: Combining Genomics and Transcriptomics Approaches to Understand Stylosanthes scabra, an Orphan Legume from the Brazilian Caatinga.</title>
        <authorList>
            <person name="Ferreira-Neto J.R.C."/>
            <person name="da Silva M.D."/>
            <person name="Binneck E."/>
            <person name="de Melo N.F."/>
            <person name="da Silva R.H."/>
            <person name="de Melo A.L.T.M."/>
            <person name="Pandolfi V."/>
            <person name="Bustamante F.O."/>
            <person name="Brasileiro-Vidal A.C."/>
            <person name="Benko-Iseppon A.M."/>
        </authorList>
    </citation>
    <scope>NUCLEOTIDE SEQUENCE [LARGE SCALE GENOMIC DNA]</scope>
    <source>
        <tissue evidence="4">Leaves</tissue>
    </source>
</reference>
<name>A0ABU6W434_9FABA</name>
<evidence type="ECO:0000313" key="5">
    <source>
        <dbReference type="Proteomes" id="UP001341840"/>
    </source>
</evidence>